<reference evidence="2 3" key="1">
    <citation type="submission" date="2014-03" db="EMBL/GenBank/DDBJ databases">
        <title>Genomics of Bifidobacteria.</title>
        <authorList>
            <person name="Ventura M."/>
            <person name="Milani C."/>
            <person name="Lugli G.A."/>
        </authorList>
    </citation>
    <scope>NUCLEOTIDE SEQUENCE [LARGE SCALE GENOMIC DNA]</scope>
    <source>
        <strain evidence="2 3">LMG 10738</strain>
    </source>
</reference>
<feature type="compositionally biased region" description="Basic and acidic residues" evidence="1">
    <location>
        <begin position="1"/>
        <end position="13"/>
    </location>
</feature>
<feature type="compositionally biased region" description="Low complexity" evidence="1">
    <location>
        <begin position="28"/>
        <end position="44"/>
    </location>
</feature>
<keyword evidence="3" id="KW-1185">Reference proteome</keyword>
<proteinExistence type="predicted"/>
<protein>
    <submittedName>
        <fullName evidence="2">Uncharacterized protein</fullName>
    </submittedName>
</protein>
<dbReference type="EMBL" id="JGYV01000041">
    <property type="protein sequence ID" value="KFI56336.1"/>
    <property type="molecule type" value="Genomic_DNA"/>
</dbReference>
<dbReference type="AlphaFoldDB" id="A0A087AC36"/>
<comment type="caution">
    <text evidence="2">The sequence shown here is derived from an EMBL/GenBank/DDBJ whole genome shotgun (WGS) entry which is preliminary data.</text>
</comment>
<evidence type="ECO:0000313" key="2">
    <source>
        <dbReference type="EMBL" id="KFI56336.1"/>
    </source>
</evidence>
<organism evidence="2 3">
    <name type="scientific">Bifidobacterium cuniculi</name>
    <dbReference type="NCBI Taxonomy" id="1688"/>
    <lineage>
        <taxon>Bacteria</taxon>
        <taxon>Bacillati</taxon>
        <taxon>Actinomycetota</taxon>
        <taxon>Actinomycetes</taxon>
        <taxon>Bifidobacteriales</taxon>
        <taxon>Bifidobacteriaceae</taxon>
        <taxon>Bifidobacterium</taxon>
    </lineage>
</organism>
<evidence type="ECO:0000313" key="3">
    <source>
        <dbReference type="Proteomes" id="UP000029067"/>
    </source>
</evidence>
<name>A0A087AC36_9BIFI</name>
<feature type="region of interest" description="Disordered" evidence="1">
    <location>
        <begin position="1"/>
        <end position="44"/>
    </location>
</feature>
<accession>A0A087AC36</accession>
<gene>
    <name evidence="2" type="ORF">BCUN_2241</name>
</gene>
<dbReference type="Proteomes" id="UP000029067">
    <property type="component" value="Unassembled WGS sequence"/>
</dbReference>
<evidence type="ECO:0000256" key="1">
    <source>
        <dbReference type="SAM" id="MobiDB-lite"/>
    </source>
</evidence>
<sequence length="153" mass="16519">MKNVHAIDTHDEAANTPRNTHPVRSSRRWSSPSSPSRVLDTTRAPTTTRLTAAHTASRPCSTGRYLFRIENHPSYIGSSFACSVPTVDGAATSVLRLVVSQLIVCADWSSYSAHSVASSQLILRFFSQAMARVRAWSSSAYFGSQAPSSGDSS</sequence>